<feature type="compositionally biased region" description="Acidic residues" evidence="4">
    <location>
        <begin position="59"/>
        <end position="69"/>
    </location>
</feature>
<dbReference type="AlphaFoldDB" id="A0A200PLQ4"/>
<dbReference type="Pfam" id="PF00249">
    <property type="entry name" value="Myb_DNA-binding"/>
    <property type="match status" value="1"/>
</dbReference>
<evidence type="ECO:0000256" key="1">
    <source>
        <dbReference type="ARBA" id="ARBA00023015"/>
    </source>
</evidence>
<dbReference type="GO" id="GO:0003700">
    <property type="term" value="F:DNA-binding transcription factor activity"/>
    <property type="evidence" value="ECO:0007669"/>
    <property type="project" value="InterPro"/>
</dbReference>
<dbReference type="InParanoid" id="A0A200PLQ4"/>
<dbReference type="GO" id="GO:0003677">
    <property type="term" value="F:DNA binding"/>
    <property type="evidence" value="ECO:0007669"/>
    <property type="project" value="InterPro"/>
</dbReference>
<dbReference type="EMBL" id="MVGT01004544">
    <property type="protein sequence ID" value="OUZ99143.1"/>
    <property type="molecule type" value="Genomic_DNA"/>
</dbReference>
<dbReference type="InterPro" id="IPR006447">
    <property type="entry name" value="Myb_dom_plants"/>
</dbReference>
<feature type="region of interest" description="Disordered" evidence="4">
    <location>
        <begin position="1"/>
        <end position="91"/>
    </location>
</feature>
<dbReference type="PROSITE" id="PS51294">
    <property type="entry name" value="HTH_MYB"/>
    <property type="match status" value="1"/>
</dbReference>
<protein>
    <submittedName>
        <fullName evidence="6">SANT/Myb domain</fullName>
    </submittedName>
</protein>
<feature type="region of interest" description="Disordered" evidence="4">
    <location>
        <begin position="400"/>
        <end position="421"/>
    </location>
</feature>
<evidence type="ECO:0000256" key="3">
    <source>
        <dbReference type="ARBA" id="ARBA00023242"/>
    </source>
</evidence>
<dbReference type="OrthoDB" id="551907at2759"/>
<keyword evidence="2" id="KW-0804">Transcription</keyword>
<dbReference type="InterPro" id="IPR046955">
    <property type="entry name" value="PHR1-like"/>
</dbReference>
<evidence type="ECO:0000259" key="5">
    <source>
        <dbReference type="PROSITE" id="PS51294"/>
    </source>
</evidence>
<dbReference type="NCBIfam" id="TIGR01557">
    <property type="entry name" value="myb_SHAQKYF"/>
    <property type="match status" value="1"/>
</dbReference>
<dbReference type="PANTHER" id="PTHR31314">
    <property type="entry name" value="MYB FAMILY TRANSCRIPTION FACTOR PHL7-LIKE"/>
    <property type="match status" value="1"/>
</dbReference>
<comment type="caution">
    <text evidence="6">The sequence shown here is derived from an EMBL/GenBank/DDBJ whole genome shotgun (WGS) entry which is preliminary data.</text>
</comment>
<sequence length="421" mass="47598">MKRTSDSRTESTTDSDLKMKSLEKSSEDDDQEEEEKQVSMKNGAILSTSSNYSTGIEETSSDDDDDDDQMTNNMKNSSSSSTTSGGGSGVRQYVRSKLPRLRWTPDLHLRFVHAVHTLGGPERATPKLVLQLMNIKGLSIAHVKSHLQMYRTKKIDDQGLQVIHKKGHLMGSGDPQHVHTPNQFHILQGFNQRLINSFSSSSSSSWSSSGNWIASMGREIMNFRSSRPGIYSSVAEKIYKSAASEKTSKLDFYMDNSSLLEQASWKTHKPIEEFPLLYFNDQTPIRPSSTDKSNFTTQLQAKGRVKLSNYLNSTGVKWRTFGEEQEMLKRKVSDCEEPDLNLSLNVKSEPREDESKSGLLEEEEEDIDSSLSLSLFSPSKKERYSMNLNREFSIQLSRKKEEYDHSNKNNSTRASTLDLTI</sequence>
<dbReference type="OMA" id="TWRINEM"/>
<dbReference type="InterPro" id="IPR009057">
    <property type="entry name" value="Homeodomain-like_sf"/>
</dbReference>
<evidence type="ECO:0000313" key="7">
    <source>
        <dbReference type="Proteomes" id="UP000195402"/>
    </source>
</evidence>
<feature type="domain" description="HTH myb-type" evidence="5">
    <location>
        <begin position="95"/>
        <end position="155"/>
    </location>
</feature>
<feature type="compositionally biased region" description="Polar residues" evidence="4">
    <location>
        <begin position="45"/>
        <end position="58"/>
    </location>
</feature>
<reference evidence="6 7" key="1">
    <citation type="journal article" date="2017" name="Mol. Plant">
        <title>The Genome of Medicinal Plant Macleaya cordata Provides New Insights into Benzylisoquinoline Alkaloids Metabolism.</title>
        <authorList>
            <person name="Liu X."/>
            <person name="Liu Y."/>
            <person name="Huang P."/>
            <person name="Ma Y."/>
            <person name="Qing Z."/>
            <person name="Tang Q."/>
            <person name="Cao H."/>
            <person name="Cheng P."/>
            <person name="Zheng Y."/>
            <person name="Yuan Z."/>
            <person name="Zhou Y."/>
            <person name="Liu J."/>
            <person name="Tang Z."/>
            <person name="Zhuo Y."/>
            <person name="Zhang Y."/>
            <person name="Yu L."/>
            <person name="Huang J."/>
            <person name="Yang P."/>
            <person name="Peng Q."/>
            <person name="Zhang J."/>
            <person name="Jiang W."/>
            <person name="Zhang Z."/>
            <person name="Lin K."/>
            <person name="Ro D.K."/>
            <person name="Chen X."/>
            <person name="Xiong X."/>
            <person name="Shang Y."/>
            <person name="Huang S."/>
            <person name="Zeng J."/>
        </authorList>
    </citation>
    <scope>NUCLEOTIDE SEQUENCE [LARGE SCALE GENOMIC DNA]</scope>
    <source>
        <strain evidence="7">cv. BLH2017</strain>
        <tissue evidence="6">Root</tissue>
    </source>
</reference>
<proteinExistence type="predicted"/>
<feature type="compositionally biased region" description="Basic and acidic residues" evidence="4">
    <location>
        <begin position="1"/>
        <end position="25"/>
    </location>
</feature>
<gene>
    <name evidence="6" type="ORF">BVC80_9077g82</name>
</gene>
<feature type="compositionally biased region" description="Polar residues" evidence="4">
    <location>
        <begin position="408"/>
        <end position="421"/>
    </location>
</feature>
<keyword evidence="1" id="KW-0805">Transcription regulation</keyword>
<dbReference type="FunCoup" id="A0A200PLQ4">
    <property type="interactions" value="79"/>
</dbReference>
<dbReference type="SUPFAM" id="SSF46689">
    <property type="entry name" value="Homeodomain-like"/>
    <property type="match status" value="1"/>
</dbReference>
<dbReference type="FunFam" id="1.10.10.60:FF:000002">
    <property type="entry name" value="Myb family transcription factor"/>
    <property type="match status" value="1"/>
</dbReference>
<evidence type="ECO:0000256" key="4">
    <source>
        <dbReference type="SAM" id="MobiDB-lite"/>
    </source>
</evidence>
<evidence type="ECO:0000313" key="6">
    <source>
        <dbReference type="EMBL" id="OUZ99143.1"/>
    </source>
</evidence>
<dbReference type="STRING" id="56857.A0A200PLQ4"/>
<dbReference type="Proteomes" id="UP000195402">
    <property type="component" value="Unassembled WGS sequence"/>
</dbReference>
<feature type="compositionally biased region" description="Acidic residues" evidence="4">
    <location>
        <begin position="26"/>
        <end position="35"/>
    </location>
</feature>
<dbReference type="PANTHER" id="PTHR31314:SF175">
    <property type="entry name" value="HTH MYB-TYPE DOMAIN-CONTAINING PROTEIN"/>
    <property type="match status" value="1"/>
</dbReference>
<keyword evidence="7" id="KW-1185">Reference proteome</keyword>
<name>A0A200PLQ4_MACCD</name>
<dbReference type="Gene3D" id="1.10.10.60">
    <property type="entry name" value="Homeodomain-like"/>
    <property type="match status" value="1"/>
</dbReference>
<feature type="region of interest" description="Disordered" evidence="4">
    <location>
        <begin position="345"/>
        <end position="365"/>
    </location>
</feature>
<dbReference type="InterPro" id="IPR017930">
    <property type="entry name" value="Myb_dom"/>
</dbReference>
<accession>A0A200PLQ4</accession>
<organism evidence="6 7">
    <name type="scientific">Macleaya cordata</name>
    <name type="common">Five-seeded plume-poppy</name>
    <name type="synonym">Bocconia cordata</name>
    <dbReference type="NCBI Taxonomy" id="56857"/>
    <lineage>
        <taxon>Eukaryota</taxon>
        <taxon>Viridiplantae</taxon>
        <taxon>Streptophyta</taxon>
        <taxon>Embryophyta</taxon>
        <taxon>Tracheophyta</taxon>
        <taxon>Spermatophyta</taxon>
        <taxon>Magnoliopsida</taxon>
        <taxon>Ranunculales</taxon>
        <taxon>Papaveraceae</taxon>
        <taxon>Papaveroideae</taxon>
        <taxon>Macleaya</taxon>
    </lineage>
</organism>
<keyword evidence="3" id="KW-0539">Nucleus</keyword>
<dbReference type="InterPro" id="IPR001005">
    <property type="entry name" value="SANT/Myb"/>
</dbReference>
<evidence type="ECO:0000256" key="2">
    <source>
        <dbReference type="ARBA" id="ARBA00023163"/>
    </source>
</evidence>